<accession>A0A510L964</accession>
<protein>
    <submittedName>
        <fullName evidence="1">Uncharacterized protein</fullName>
    </submittedName>
</protein>
<dbReference type="AlphaFoldDB" id="A0A510L964"/>
<dbReference type="RefSeq" id="WP_232052518.1">
    <property type="nucleotide sequence ID" value="NZ_AP019846.1"/>
</dbReference>
<dbReference type="Proteomes" id="UP000321561">
    <property type="component" value="Chromosome"/>
</dbReference>
<name>A0A510L964_9FUSO</name>
<evidence type="ECO:0000313" key="1">
    <source>
        <dbReference type="EMBL" id="BBM60207.1"/>
    </source>
</evidence>
<dbReference type="KEGG" id="lhg:JMUB5056_1801"/>
<organism evidence="1 2">
    <name type="scientific">Leptotrichia hongkongensis</name>
    <dbReference type="NCBI Taxonomy" id="554406"/>
    <lineage>
        <taxon>Bacteria</taxon>
        <taxon>Fusobacteriati</taxon>
        <taxon>Fusobacteriota</taxon>
        <taxon>Fusobacteriia</taxon>
        <taxon>Fusobacteriales</taxon>
        <taxon>Leptotrichiaceae</taxon>
        <taxon>Leptotrichia</taxon>
    </lineage>
</organism>
<proteinExistence type="predicted"/>
<dbReference type="EMBL" id="AP019846">
    <property type="protein sequence ID" value="BBM60207.1"/>
    <property type="molecule type" value="Genomic_DNA"/>
</dbReference>
<sequence length="140" mass="15965">MEKIPKIKIISLGETGLSTIEKEIITHENISIITIKNDYKDLKINFQDTDVILIILNTYFKNDKNFSLEIIRNTEKNDIFTGIYDIGNGYTDLFDSKTNFIIKCKSAEDLKNGINGITKTLTASGHFFGDCKYIQKMKIS</sequence>
<gene>
    <name evidence="1" type="ORF">JMUB5056_1801</name>
</gene>
<reference evidence="1 2" key="1">
    <citation type="submission" date="2019-07" db="EMBL/GenBank/DDBJ databases">
        <title>Complete Genome Sequence of Leptotrichia hongkongensis Strain JMUB5056.</title>
        <authorList>
            <person name="Watanabe S."/>
            <person name="Cui L."/>
        </authorList>
    </citation>
    <scope>NUCLEOTIDE SEQUENCE [LARGE SCALE GENOMIC DNA]</scope>
    <source>
        <strain evidence="1 2">JMUB5056</strain>
    </source>
</reference>
<evidence type="ECO:0000313" key="2">
    <source>
        <dbReference type="Proteomes" id="UP000321561"/>
    </source>
</evidence>